<keyword evidence="3" id="KW-0274">FAD</keyword>
<name>A0A5Q5BE42_MYCSS</name>
<feature type="domain" description="FAD-dependent oxidoreductase 2 FAD-binding" evidence="5">
    <location>
        <begin position="9"/>
        <end position="500"/>
    </location>
</feature>
<reference evidence="6" key="1">
    <citation type="submission" date="2006-06" db="EMBL/GenBank/DDBJ databases">
        <title>Complete sequence of chromosome of Mycobacterium sp. MCS.</title>
        <authorList>
            <consortium name="US DOE Joint Genome Institute"/>
            <person name="Copeland A."/>
            <person name="Lucas S."/>
            <person name="Lapidus A."/>
            <person name="Barry K."/>
            <person name="Detter J.C."/>
            <person name="Glavina del Rio T."/>
            <person name="Hammon N."/>
            <person name="Israni S."/>
            <person name="Dalin E."/>
            <person name="Tice H."/>
            <person name="Pitluck S."/>
            <person name="Martinez M."/>
            <person name="Schmutz J."/>
            <person name="Larimer F."/>
            <person name="Land M."/>
            <person name="Hauser L."/>
            <person name="Kyrpides N."/>
            <person name="Kim E."/>
            <person name="Miller C.D."/>
            <person name="Hughes J.E."/>
            <person name="Anderson A.J."/>
            <person name="Sims R.C."/>
            <person name="Richardson P."/>
        </authorList>
    </citation>
    <scope>NUCLEOTIDE SEQUENCE [LARGE SCALE GENOMIC DNA]</scope>
    <source>
        <strain evidence="6">MCS</strain>
    </source>
</reference>
<evidence type="ECO:0000256" key="3">
    <source>
        <dbReference type="ARBA" id="ARBA00022827"/>
    </source>
</evidence>
<dbReference type="InterPro" id="IPR050315">
    <property type="entry name" value="FAD-oxidoreductase_2"/>
</dbReference>
<dbReference type="EMBL" id="CP000384">
    <property type="protein sequence ID" value="ABG06423.1"/>
    <property type="molecule type" value="Genomic_DNA"/>
</dbReference>
<dbReference type="SUPFAM" id="SSF51905">
    <property type="entry name" value="FAD/NAD(P)-binding domain"/>
    <property type="match status" value="1"/>
</dbReference>
<organism evidence="6">
    <name type="scientific">Mycobacterium sp. (strain MCS)</name>
    <dbReference type="NCBI Taxonomy" id="164756"/>
    <lineage>
        <taxon>Bacteria</taxon>
        <taxon>Bacillati</taxon>
        <taxon>Actinomycetota</taxon>
        <taxon>Actinomycetes</taxon>
        <taxon>Mycobacteriales</taxon>
        <taxon>Mycobacteriaceae</taxon>
        <taxon>Mycobacterium</taxon>
    </lineage>
</organism>
<evidence type="ECO:0000256" key="1">
    <source>
        <dbReference type="ARBA" id="ARBA00001974"/>
    </source>
</evidence>
<dbReference type="InterPro" id="IPR027477">
    <property type="entry name" value="Succ_DH/fumarate_Rdtase_cat_sf"/>
</dbReference>
<proteinExistence type="predicted"/>
<dbReference type="Pfam" id="PF00890">
    <property type="entry name" value="FAD_binding_2"/>
    <property type="match status" value="1"/>
</dbReference>
<sequence length="534" mass="56790">MNFGAMNYDVIVVGFGAAGAAAAIEAADRGARVLVLDRGYGGGATALSGGIVYAGGGTAEQHAGGYHDSVEDMRAYLESEVGDSVSGETLDRFCRQSPAMIEWLKAQGVEFRGGEVPTYKTSYPTDDFYLYYSGNEKAYPYAGRARPVPRGHRVLARGMSSGKVLFDRLARSARHKGVEFIPLAQVHSLIQDDDGRIAGVRYRALDPAHPNARKHKVLTKLTGKAGTWMPGLVEGLVARAEEMRTGASVDAEARAPAVILAAGGFVHNREWMQAHAPQFMKVSPLGTVGDDGTGIALGLAAGGVTGKMDNVTAWRFLSPPSAFLEGLTVGADGRRIANEDLYGATHGNVLMRDFGGTGWAIYDAQTWRKVKSQIRTQTQIFQRLQLIYLFTIGHKKAASIEDLAAENGIDAEGLRRTVDEYHRGLDNGAGDPAHKDPELCPPLLTPPFYSIDISADSSMFFPIPGLTLGGLLVDESTGEILGADGESVPRLYAAGRNAVGVCSKSYVSGLSLADCIFSGRRAGAHAADGLGQPR</sequence>
<dbReference type="Gene3D" id="3.90.700.10">
    <property type="entry name" value="Succinate dehydrogenase/fumarate reductase flavoprotein, catalytic domain"/>
    <property type="match status" value="1"/>
</dbReference>
<dbReference type="PANTHER" id="PTHR43400">
    <property type="entry name" value="FUMARATE REDUCTASE"/>
    <property type="match status" value="1"/>
</dbReference>
<accession>A0A5Q5BE42</accession>
<dbReference type="Gene3D" id="3.50.50.60">
    <property type="entry name" value="FAD/NAD(P)-binding domain"/>
    <property type="match status" value="1"/>
</dbReference>
<keyword evidence="2" id="KW-0285">Flavoprotein</keyword>
<evidence type="ECO:0000256" key="2">
    <source>
        <dbReference type="ARBA" id="ARBA00022630"/>
    </source>
</evidence>
<evidence type="ECO:0000256" key="4">
    <source>
        <dbReference type="ARBA" id="ARBA00023002"/>
    </source>
</evidence>
<dbReference type="AlphaFoldDB" id="A0A5Q5BE42"/>
<evidence type="ECO:0000259" key="5">
    <source>
        <dbReference type="Pfam" id="PF00890"/>
    </source>
</evidence>
<dbReference type="NCBIfam" id="NF005511">
    <property type="entry name" value="PRK07121.1-4"/>
    <property type="match status" value="1"/>
</dbReference>
<comment type="cofactor">
    <cofactor evidence="1">
        <name>FAD</name>
        <dbReference type="ChEBI" id="CHEBI:57692"/>
    </cofactor>
</comment>
<evidence type="ECO:0000313" key="6">
    <source>
        <dbReference type="EMBL" id="ABG06423.1"/>
    </source>
</evidence>
<dbReference type="GO" id="GO:0033765">
    <property type="term" value="F:steroid dehydrogenase activity, acting on the CH-CH group of donors"/>
    <property type="evidence" value="ECO:0007669"/>
    <property type="project" value="UniProtKB-ARBA"/>
</dbReference>
<dbReference type="SUPFAM" id="SSF56425">
    <property type="entry name" value="Succinate dehydrogenase/fumarate reductase flavoprotein, catalytic domain"/>
    <property type="match status" value="1"/>
</dbReference>
<dbReference type="InterPro" id="IPR036188">
    <property type="entry name" value="FAD/NAD-bd_sf"/>
</dbReference>
<dbReference type="InterPro" id="IPR003953">
    <property type="entry name" value="FAD-dep_OxRdtase_2_FAD-bd"/>
</dbReference>
<dbReference type="PRINTS" id="PR00411">
    <property type="entry name" value="PNDRDTASEI"/>
</dbReference>
<dbReference type="GO" id="GO:0008202">
    <property type="term" value="P:steroid metabolic process"/>
    <property type="evidence" value="ECO:0007669"/>
    <property type="project" value="UniProtKB-ARBA"/>
</dbReference>
<dbReference type="KEGG" id="mmc:Mmcs_0302"/>
<protein>
    <submittedName>
        <fullName evidence="6">Fumarate reductase/succinate dehydrogenase flavoprotein-like protein</fullName>
    </submittedName>
</protein>
<dbReference type="PANTHER" id="PTHR43400:SF10">
    <property type="entry name" value="3-OXOSTEROID 1-DEHYDROGENASE"/>
    <property type="match status" value="1"/>
</dbReference>
<keyword evidence="4" id="KW-0560">Oxidoreductase</keyword>
<dbReference type="NCBIfam" id="NF005513">
    <property type="entry name" value="PRK07121.1-6"/>
    <property type="match status" value="1"/>
</dbReference>
<gene>
    <name evidence="6" type="ordered locus">Mmcs_0302</name>
</gene>